<accession>A0A5C3NIB2</accession>
<reference evidence="3 4" key="1">
    <citation type="journal article" date="2019" name="Nat. Ecol. Evol.">
        <title>Megaphylogeny resolves global patterns of mushroom evolution.</title>
        <authorList>
            <person name="Varga T."/>
            <person name="Krizsan K."/>
            <person name="Foldi C."/>
            <person name="Dima B."/>
            <person name="Sanchez-Garcia M."/>
            <person name="Sanchez-Ramirez S."/>
            <person name="Szollosi G.J."/>
            <person name="Szarkandi J.G."/>
            <person name="Papp V."/>
            <person name="Albert L."/>
            <person name="Andreopoulos W."/>
            <person name="Angelini C."/>
            <person name="Antonin V."/>
            <person name="Barry K.W."/>
            <person name="Bougher N.L."/>
            <person name="Buchanan P."/>
            <person name="Buyck B."/>
            <person name="Bense V."/>
            <person name="Catcheside P."/>
            <person name="Chovatia M."/>
            <person name="Cooper J."/>
            <person name="Damon W."/>
            <person name="Desjardin D."/>
            <person name="Finy P."/>
            <person name="Geml J."/>
            <person name="Haridas S."/>
            <person name="Hughes K."/>
            <person name="Justo A."/>
            <person name="Karasinski D."/>
            <person name="Kautmanova I."/>
            <person name="Kiss B."/>
            <person name="Kocsube S."/>
            <person name="Kotiranta H."/>
            <person name="LaButti K.M."/>
            <person name="Lechner B.E."/>
            <person name="Liimatainen K."/>
            <person name="Lipzen A."/>
            <person name="Lukacs Z."/>
            <person name="Mihaltcheva S."/>
            <person name="Morgado L.N."/>
            <person name="Niskanen T."/>
            <person name="Noordeloos M.E."/>
            <person name="Ohm R.A."/>
            <person name="Ortiz-Santana B."/>
            <person name="Ovrebo C."/>
            <person name="Racz N."/>
            <person name="Riley R."/>
            <person name="Savchenko A."/>
            <person name="Shiryaev A."/>
            <person name="Soop K."/>
            <person name="Spirin V."/>
            <person name="Szebenyi C."/>
            <person name="Tomsovsky M."/>
            <person name="Tulloss R.E."/>
            <person name="Uehling J."/>
            <person name="Grigoriev I.V."/>
            <person name="Vagvolgyi C."/>
            <person name="Papp T."/>
            <person name="Martin F.M."/>
            <person name="Miettinen O."/>
            <person name="Hibbett D.S."/>
            <person name="Nagy L.G."/>
        </authorList>
    </citation>
    <scope>NUCLEOTIDE SEQUENCE [LARGE SCALE GENOMIC DNA]</scope>
    <source>
        <strain evidence="3 4">OMC1185</strain>
    </source>
</reference>
<feature type="region of interest" description="Disordered" evidence="1">
    <location>
        <begin position="344"/>
        <end position="372"/>
    </location>
</feature>
<feature type="transmembrane region" description="Helical" evidence="2">
    <location>
        <begin position="72"/>
        <end position="92"/>
    </location>
</feature>
<evidence type="ECO:0000256" key="2">
    <source>
        <dbReference type="SAM" id="Phobius"/>
    </source>
</evidence>
<name>A0A5C3NIB2_9AGAM</name>
<feature type="transmembrane region" description="Helical" evidence="2">
    <location>
        <begin position="104"/>
        <end position="123"/>
    </location>
</feature>
<keyword evidence="4" id="KW-1185">Reference proteome</keyword>
<feature type="transmembrane region" description="Helical" evidence="2">
    <location>
        <begin position="143"/>
        <end position="167"/>
    </location>
</feature>
<dbReference type="Proteomes" id="UP000305948">
    <property type="component" value="Unassembled WGS sequence"/>
</dbReference>
<keyword evidence="2" id="KW-0812">Transmembrane</keyword>
<evidence type="ECO:0000313" key="3">
    <source>
        <dbReference type="EMBL" id="TFK56657.1"/>
    </source>
</evidence>
<feature type="transmembrane region" description="Helical" evidence="2">
    <location>
        <begin position="307"/>
        <end position="325"/>
    </location>
</feature>
<evidence type="ECO:0008006" key="5">
    <source>
        <dbReference type="Google" id="ProtNLM"/>
    </source>
</evidence>
<sequence length="386" mass="42919">MDSFFLPDCRRLWLLGQLNIDTHLRWSLISFSTGTPSFRHLLSELLPLRWMPFETKAVWVRDNLSLASLRPAYLALHIAGGHIGLPLLVLTFLLSKRVSCHPTLINFCITWILYSICYSLTAYDESTLQYSTSIPKLCIAQASVIGGVSPMAAVAGVAVTVQLWSMFHEPSFSISGWRGSSPWMYKVVALAPPYLAFVAFTLASAGIIAANPDAVGAPSGLYCSVQHPALQNSVAGFCAGMMGIITGFGVVIAVNFSRRWVEIQRAFPLVKRRPSIQMCLRLGALILYIWITLGVCILFVINPNLPLPYVIVASLPLVAFLVFGTQQDVFRVWCFWKRDREDRKNPQYPARRPSQSPLQSGDEVEAHKPEDGVDQLLYRMSLEALA</sequence>
<dbReference type="OrthoDB" id="3046318at2759"/>
<feature type="transmembrane region" description="Helical" evidence="2">
    <location>
        <begin position="187"/>
        <end position="210"/>
    </location>
</feature>
<gene>
    <name evidence="3" type="ORF">OE88DRAFT_1650053</name>
</gene>
<feature type="transmembrane region" description="Helical" evidence="2">
    <location>
        <begin position="278"/>
        <end position="301"/>
    </location>
</feature>
<dbReference type="STRING" id="5364.A0A5C3NIB2"/>
<dbReference type="AlphaFoldDB" id="A0A5C3NIB2"/>
<protein>
    <recommendedName>
        <fullName evidence="5">G-protein coupled receptors family 2 profile 2 domain-containing protein</fullName>
    </recommendedName>
</protein>
<proteinExistence type="predicted"/>
<keyword evidence="2" id="KW-0472">Membrane</keyword>
<evidence type="ECO:0000256" key="1">
    <source>
        <dbReference type="SAM" id="MobiDB-lite"/>
    </source>
</evidence>
<keyword evidence="2" id="KW-1133">Transmembrane helix</keyword>
<organism evidence="3 4">
    <name type="scientific">Heliocybe sulcata</name>
    <dbReference type="NCBI Taxonomy" id="5364"/>
    <lineage>
        <taxon>Eukaryota</taxon>
        <taxon>Fungi</taxon>
        <taxon>Dikarya</taxon>
        <taxon>Basidiomycota</taxon>
        <taxon>Agaricomycotina</taxon>
        <taxon>Agaricomycetes</taxon>
        <taxon>Gloeophyllales</taxon>
        <taxon>Gloeophyllaceae</taxon>
        <taxon>Heliocybe</taxon>
    </lineage>
</organism>
<feature type="transmembrane region" description="Helical" evidence="2">
    <location>
        <begin position="234"/>
        <end position="257"/>
    </location>
</feature>
<dbReference type="EMBL" id="ML213503">
    <property type="protein sequence ID" value="TFK56657.1"/>
    <property type="molecule type" value="Genomic_DNA"/>
</dbReference>
<evidence type="ECO:0000313" key="4">
    <source>
        <dbReference type="Proteomes" id="UP000305948"/>
    </source>
</evidence>